<protein>
    <submittedName>
        <fullName evidence="2">Uncharacterized protein</fullName>
    </submittedName>
</protein>
<accession>A0AAP0G6U4</accession>
<dbReference type="EMBL" id="JBBWWQ010000008">
    <property type="protein sequence ID" value="KAK8940950.1"/>
    <property type="molecule type" value="Genomic_DNA"/>
</dbReference>
<sequence>MIEFQASRQIPGVSSIGGEEDAAEEIGGAGDPKHADLLVTVLLGRQPEQLGERRTGEKLRSDVEALHLVADADRHVAARHPHLRTSSSPPRLRRIGHFRDPRDQPLHLRIEIERKREKAPGEERERGRQFLWRNLEDGKLEGRGGGTGQVRDVGVVASTSSAPDHGTAYTDQFVSTVAVAKGTEEMELWECSRSE</sequence>
<comment type="caution">
    <text evidence="2">The sequence shown here is derived from an EMBL/GenBank/DDBJ whole genome shotgun (WGS) entry which is preliminary data.</text>
</comment>
<reference evidence="2 3" key="1">
    <citation type="journal article" date="2022" name="Nat. Plants">
        <title>Genomes of leafy and leafless Platanthera orchids illuminate the evolution of mycoheterotrophy.</title>
        <authorList>
            <person name="Li M.H."/>
            <person name="Liu K.W."/>
            <person name="Li Z."/>
            <person name="Lu H.C."/>
            <person name="Ye Q.L."/>
            <person name="Zhang D."/>
            <person name="Wang J.Y."/>
            <person name="Li Y.F."/>
            <person name="Zhong Z.M."/>
            <person name="Liu X."/>
            <person name="Yu X."/>
            <person name="Liu D.K."/>
            <person name="Tu X.D."/>
            <person name="Liu B."/>
            <person name="Hao Y."/>
            <person name="Liao X.Y."/>
            <person name="Jiang Y.T."/>
            <person name="Sun W.H."/>
            <person name="Chen J."/>
            <person name="Chen Y.Q."/>
            <person name="Ai Y."/>
            <person name="Zhai J.W."/>
            <person name="Wu S.S."/>
            <person name="Zhou Z."/>
            <person name="Hsiao Y.Y."/>
            <person name="Wu W.L."/>
            <person name="Chen Y.Y."/>
            <person name="Lin Y.F."/>
            <person name="Hsu J.L."/>
            <person name="Li C.Y."/>
            <person name="Wang Z.W."/>
            <person name="Zhao X."/>
            <person name="Zhong W.Y."/>
            <person name="Ma X.K."/>
            <person name="Ma L."/>
            <person name="Huang J."/>
            <person name="Chen G.Z."/>
            <person name="Huang M.Z."/>
            <person name="Huang L."/>
            <person name="Peng D.H."/>
            <person name="Luo Y.B."/>
            <person name="Zou S.Q."/>
            <person name="Chen S.P."/>
            <person name="Lan S."/>
            <person name="Tsai W.C."/>
            <person name="Van de Peer Y."/>
            <person name="Liu Z.J."/>
        </authorList>
    </citation>
    <scope>NUCLEOTIDE SEQUENCE [LARGE SCALE GENOMIC DNA]</scope>
    <source>
        <strain evidence="2">Lor287</strain>
    </source>
</reference>
<gene>
    <name evidence="2" type="ORF">KSP39_PZI010081</name>
</gene>
<proteinExistence type="predicted"/>
<organism evidence="2 3">
    <name type="scientific">Platanthera zijinensis</name>
    <dbReference type="NCBI Taxonomy" id="2320716"/>
    <lineage>
        <taxon>Eukaryota</taxon>
        <taxon>Viridiplantae</taxon>
        <taxon>Streptophyta</taxon>
        <taxon>Embryophyta</taxon>
        <taxon>Tracheophyta</taxon>
        <taxon>Spermatophyta</taxon>
        <taxon>Magnoliopsida</taxon>
        <taxon>Liliopsida</taxon>
        <taxon>Asparagales</taxon>
        <taxon>Orchidaceae</taxon>
        <taxon>Orchidoideae</taxon>
        <taxon>Orchideae</taxon>
        <taxon>Orchidinae</taxon>
        <taxon>Platanthera</taxon>
    </lineage>
</organism>
<feature type="region of interest" description="Disordered" evidence="1">
    <location>
        <begin position="1"/>
        <end position="31"/>
    </location>
</feature>
<name>A0AAP0G6U4_9ASPA</name>
<evidence type="ECO:0000313" key="2">
    <source>
        <dbReference type="EMBL" id="KAK8940950.1"/>
    </source>
</evidence>
<keyword evidence="3" id="KW-1185">Reference proteome</keyword>
<feature type="region of interest" description="Disordered" evidence="1">
    <location>
        <begin position="79"/>
        <end position="98"/>
    </location>
</feature>
<evidence type="ECO:0000256" key="1">
    <source>
        <dbReference type="SAM" id="MobiDB-lite"/>
    </source>
</evidence>
<dbReference type="AlphaFoldDB" id="A0AAP0G6U4"/>
<dbReference type="Proteomes" id="UP001418222">
    <property type="component" value="Unassembled WGS sequence"/>
</dbReference>
<evidence type="ECO:0000313" key="3">
    <source>
        <dbReference type="Proteomes" id="UP001418222"/>
    </source>
</evidence>